<gene>
    <name evidence="4" type="primary">pacB</name>
    <name evidence="4" type="ORF">ANBU17_27260</name>
</gene>
<evidence type="ECO:0000313" key="5">
    <source>
        <dbReference type="Proteomes" id="UP000613208"/>
    </source>
</evidence>
<dbReference type="RefSeq" id="WP_201312032.1">
    <property type="nucleotide sequence ID" value="NZ_BLYI01000062.1"/>
</dbReference>
<dbReference type="EMBL" id="BLYI01000062">
    <property type="protein sequence ID" value="GFO86379.1"/>
    <property type="molecule type" value="Genomic_DNA"/>
</dbReference>
<name>A0A916VDJ9_9FIRM</name>
<evidence type="ECO:0000256" key="2">
    <source>
        <dbReference type="ARBA" id="ARBA00022801"/>
    </source>
</evidence>
<organism evidence="4 5">
    <name type="scientific">Anaerostipes butyraticus</name>
    <dbReference type="NCBI Taxonomy" id="645466"/>
    <lineage>
        <taxon>Bacteria</taxon>
        <taxon>Bacillati</taxon>
        <taxon>Bacillota</taxon>
        <taxon>Clostridia</taxon>
        <taxon>Lachnospirales</taxon>
        <taxon>Lachnospiraceae</taxon>
        <taxon>Anaerostipes</taxon>
    </lineage>
</organism>
<evidence type="ECO:0000313" key="4">
    <source>
        <dbReference type="EMBL" id="GFO86379.1"/>
    </source>
</evidence>
<feature type="domain" description="Choloylglycine hydrolase/NAAA C-terminal" evidence="3">
    <location>
        <begin position="18"/>
        <end position="338"/>
    </location>
</feature>
<protein>
    <submittedName>
        <fullName evidence="4">Penicillin acylase</fullName>
    </submittedName>
</protein>
<keyword evidence="2" id="KW-0378">Hydrolase</keyword>
<reference evidence="4" key="1">
    <citation type="submission" date="2020-06" db="EMBL/GenBank/DDBJ databases">
        <title>Characterization of fructooligosaccharide metabolism and fructooligosaccharide-degrading enzymes in human commensal butyrate producers.</title>
        <authorList>
            <person name="Tanno H."/>
            <person name="Fujii T."/>
            <person name="Hirano K."/>
            <person name="Maeno S."/>
            <person name="Tonozuka T."/>
            <person name="Sakamoto M."/>
            <person name="Ohkuma M."/>
            <person name="Tochio T."/>
            <person name="Endo A."/>
        </authorList>
    </citation>
    <scope>NUCLEOTIDE SEQUENCE</scope>
    <source>
        <strain evidence="4">JCM 17466</strain>
    </source>
</reference>
<comment type="caution">
    <text evidence="4">The sequence shown here is derived from an EMBL/GenBank/DDBJ whole genome shotgun (WGS) entry which is preliminary data.</text>
</comment>
<dbReference type="InterPro" id="IPR052193">
    <property type="entry name" value="Peptidase_C59"/>
</dbReference>
<dbReference type="SUPFAM" id="SSF56235">
    <property type="entry name" value="N-terminal nucleophile aminohydrolases (Ntn hydrolases)"/>
    <property type="match status" value="1"/>
</dbReference>
<dbReference type="Gene3D" id="3.60.60.10">
    <property type="entry name" value="Penicillin V Acylase, Chain A"/>
    <property type="match status" value="1"/>
</dbReference>
<evidence type="ECO:0000256" key="1">
    <source>
        <dbReference type="ARBA" id="ARBA00006625"/>
    </source>
</evidence>
<dbReference type="InterPro" id="IPR029055">
    <property type="entry name" value="Ntn_hydrolases_N"/>
</dbReference>
<dbReference type="InterPro" id="IPR029132">
    <property type="entry name" value="CBAH/NAAA_C"/>
</dbReference>
<accession>A0A916VDJ9</accession>
<dbReference type="PANTHER" id="PTHR35527">
    <property type="entry name" value="CHOLOYLGLYCINE HYDROLASE"/>
    <property type="match status" value="1"/>
</dbReference>
<dbReference type="Pfam" id="PF02275">
    <property type="entry name" value="CBAH"/>
    <property type="match status" value="1"/>
</dbReference>
<dbReference type="PANTHER" id="PTHR35527:SF2">
    <property type="entry name" value="HYDROLASE"/>
    <property type="match status" value="1"/>
</dbReference>
<dbReference type="AlphaFoldDB" id="A0A916VDJ9"/>
<sequence length="360" mass="41380">MEDYRNLKMQMHDMEAGCSAMAWETQDGKHLWGRNFDHSRIAEGSQIIYLPEGTSYTMWRPELKSGEEDKTKYACLGTGFTGIWQAPVLYEGINEKGLAGGQLYYRGFARYESACKSGTRKLQPPFVVLHLLAQCGTVKEAVEMIEEKITLMDTKLLGTVPPLHWAFYDRMGEMAVLEPEENGVRIYRSTIGIMTNSPGYEWHRINLLNYAGLRDLDYEEADFGTEKMQQCFSGSGAQGLPGDFTSPSRFVRLAFLKKYAVKGRNEEDGVVYMFRLLQNVSFPLGAVRVTDQGHITEYDKEVTPYDYTVYTSVMCPESLRFYWNTYDDLQIRYVDLNHLIRKKEILLFPLENRGEFMCLS</sequence>
<comment type="similarity">
    <text evidence="1">Belongs to the peptidase C59 family.</text>
</comment>
<keyword evidence="5" id="KW-1185">Reference proteome</keyword>
<dbReference type="GO" id="GO:0016787">
    <property type="term" value="F:hydrolase activity"/>
    <property type="evidence" value="ECO:0007669"/>
    <property type="project" value="UniProtKB-KW"/>
</dbReference>
<dbReference type="Proteomes" id="UP000613208">
    <property type="component" value="Unassembled WGS sequence"/>
</dbReference>
<proteinExistence type="inferred from homology"/>
<evidence type="ECO:0000259" key="3">
    <source>
        <dbReference type="Pfam" id="PF02275"/>
    </source>
</evidence>